<organism evidence="1 2">
    <name type="scientific">Steinernema carpocapsae</name>
    <name type="common">Entomopathogenic nematode</name>
    <dbReference type="NCBI Taxonomy" id="34508"/>
    <lineage>
        <taxon>Eukaryota</taxon>
        <taxon>Metazoa</taxon>
        <taxon>Ecdysozoa</taxon>
        <taxon>Nematoda</taxon>
        <taxon>Chromadorea</taxon>
        <taxon>Rhabditida</taxon>
        <taxon>Tylenchina</taxon>
        <taxon>Panagrolaimomorpha</taxon>
        <taxon>Strongyloidoidea</taxon>
        <taxon>Steinernematidae</taxon>
        <taxon>Steinernema</taxon>
    </lineage>
</organism>
<reference evidence="1 2" key="1">
    <citation type="journal article" date="2015" name="Genome Biol.">
        <title>Comparative genomics of Steinernema reveals deeply conserved gene regulatory networks.</title>
        <authorList>
            <person name="Dillman A.R."/>
            <person name="Macchietto M."/>
            <person name="Porter C.F."/>
            <person name="Rogers A."/>
            <person name="Williams B."/>
            <person name="Antoshechkin I."/>
            <person name="Lee M.M."/>
            <person name="Goodwin Z."/>
            <person name="Lu X."/>
            <person name="Lewis E.E."/>
            <person name="Goodrich-Blair H."/>
            <person name="Stock S.P."/>
            <person name="Adams B.J."/>
            <person name="Sternberg P.W."/>
            <person name="Mortazavi A."/>
        </authorList>
    </citation>
    <scope>NUCLEOTIDE SEQUENCE [LARGE SCALE GENOMIC DNA]</scope>
    <source>
        <strain evidence="1 2">ALL</strain>
    </source>
</reference>
<name>A0A4U8UVR9_STECR</name>
<reference evidence="1 2" key="2">
    <citation type="journal article" date="2019" name="G3 (Bethesda)">
        <title>Hybrid Assembly of the Genome of the Entomopathogenic Nematode Steinernema carpocapsae Identifies the X-Chromosome.</title>
        <authorList>
            <person name="Serra L."/>
            <person name="Macchietto M."/>
            <person name="Macias-Munoz A."/>
            <person name="McGill C.J."/>
            <person name="Rodriguez I.M."/>
            <person name="Rodriguez B."/>
            <person name="Murad R."/>
            <person name="Mortazavi A."/>
        </authorList>
    </citation>
    <scope>NUCLEOTIDE SEQUENCE [LARGE SCALE GENOMIC DNA]</scope>
    <source>
        <strain evidence="1 2">ALL</strain>
    </source>
</reference>
<gene>
    <name evidence="1" type="ORF">L596_003190</name>
</gene>
<protein>
    <submittedName>
        <fullName evidence="1">Uncharacterized protein</fullName>
    </submittedName>
</protein>
<sequence length="112" mass="12600">MAAGALFSFRLPVPCEQSDSLKKPSIYFRVFVLPLTLFSPAVMQSHWLEMSPALFHQLSELLRPKVLGLFPQHVTVTRWHCSVFGFATVSSLFIRHLSISCLPSLLVESGRL</sequence>
<accession>A0A4U8UVR9</accession>
<comment type="caution">
    <text evidence="1">The sequence shown here is derived from an EMBL/GenBank/DDBJ whole genome shotgun (WGS) entry which is preliminary data.</text>
</comment>
<evidence type="ECO:0000313" key="1">
    <source>
        <dbReference type="EMBL" id="TMS35898.1"/>
    </source>
</evidence>
<dbReference type="Proteomes" id="UP000298663">
    <property type="component" value="Unassembled WGS sequence"/>
</dbReference>
<evidence type="ECO:0000313" key="2">
    <source>
        <dbReference type="Proteomes" id="UP000298663"/>
    </source>
</evidence>
<dbReference type="EMBL" id="AZBU02000001">
    <property type="protein sequence ID" value="TMS35898.1"/>
    <property type="molecule type" value="Genomic_DNA"/>
</dbReference>
<proteinExistence type="predicted"/>
<keyword evidence="2" id="KW-1185">Reference proteome</keyword>
<dbReference type="AlphaFoldDB" id="A0A4U8UVR9"/>